<keyword evidence="1" id="KW-0732">Signal</keyword>
<dbReference type="AlphaFoldDB" id="A0A318MW83"/>
<feature type="signal peptide" evidence="1">
    <location>
        <begin position="1"/>
        <end position="23"/>
    </location>
</feature>
<name>A0A318MW83_9PROT</name>
<dbReference type="EMBL" id="QGLT01000003">
    <property type="protein sequence ID" value="PXZ00326.1"/>
    <property type="molecule type" value="Genomic_DNA"/>
</dbReference>
<evidence type="ECO:0000256" key="1">
    <source>
        <dbReference type="SAM" id="SignalP"/>
    </source>
</evidence>
<protein>
    <submittedName>
        <fullName evidence="2">Uncharacterized protein</fullName>
    </submittedName>
</protein>
<gene>
    <name evidence="2" type="ORF">DK869_06780</name>
</gene>
<evidence type="ECO:0000313" key="3">
    <source>
        <dbReference type="Proteomes" id="UP000247565"/>
    </source>
</evidence>
<comment type="caution">
    <text evidence="2">The sequence shown here is derived from an EMBL/GenBank/DDBJ whole genome shotgun (WGS) entry which is preliminary data.</text>
</comment>
<evidence type="ECO:0000313" key="2">
    <source>
        <dbReference type="EMBL" id="PXZ00326.1"/>
    </source>
</evidence>
<keyword evidence="3" id="KW-1185">Reference proteome</keyword>
<dbReference type="Proteomes" id="UP000247565">
    <property type="component" value="Unassembled WGS sequence"/>
</dbReference>
<feature type="chain" id="PRO_5016390084" evidence="1">
    <location>
        <begin position="24"/>
        <end position="184"/>
    </location>
</feature>
<organism evidence="2 3">
    <name type="scientific">Commensalibacter melissae</name>
    <dbReference type="NCBI Taxonomy" id="2070537"/>
    <lineage>
        <taxon>Bacteria</taxon>
        <taxon>Pseudomonadati</taxon>
        <taxon>Pseudomonadota</taxon>
        <taxon>Alphaproteobacteria</taxon>
        <taxon>Acetobacterales</taxon>
        <taxon>Acetobacteraceae</taxon>
    </lineage>
</organism>
<reference evidence="2 3" key="1">
    <citation type="submission" date="2018-05" db="EMBL/GenBank/DDBJ databases">
        <title>Reference genomes for bee gut microbiota database.</title>
        <authorList>
            <person name="Ellegaard K.M."/>
        </authorList>
    </citation>
    <scope>NUCLEOTIDE SEQUENCE [LARGE SCALE GENOMIC DNA]</scope>
    <source>
        <strain evidence="2 3">ESL0284</strain>
    </source>
</reference>
<sequence>MNKKLVVFCIISAFAFTVQSSYAVSHHTKKNRNYQNPKSGRVVLTPQPANNFSTIAYNLNKTDINFAVQHGEKPLILIGNANLSSTKKPQTVLFTQLQSASLCGSGGCTTTAYLNRNNHWVKILDSVTGNIEIKKTSHKGMHDLIVEGSDIWIWNKTTYVETQQGPNLNELKKSIHKYQKNRPK</sequence>
<dbReference type="RefSeq" id="WP_110439249.1">
    <property type="nucleotide sequence ID" value="NZ_CP046393.1"/>
</dbReference>
<dbReference type="OrthoDB" id="7271479at2"/>
<accession>A0A318MW83</accession>
<proteinExistence type="predicted"/>